<dbReference type="CDD" id="cd07817">
    <property type="entry name" value="SRPBCC_8"/>
    <property type="match status" value="1"/>
</dbReference>
<dbReference type="Pfam" id="PF03364">
    <property type="entry name" value="Polyketide_cyc"/>
    <property type="match status" value="1"/>
</dbReference>
<feature type="compositionally biased region" description="Acidic residues" evidence="1">
    <location>
        <begin position="290"/>
        <end position="355"/>
    </location>
</feature>
<dbReference type="PANTHER" id="PTHR33824">
    <property type="entry name" value="POLYKETIDE CYCLASE/DEHYDRASE AND LIPID TRANSPORT SUPERFAMILY PROTEIN"/>
    <property type="match status" value="1"/>
</dbReference>
<proteinExistence type="predicted"/>
<dbReference type="InterPro" id="IPR023393">
    <property type="entry name" value="START-like_dom_sf"/>
</dbReference>
<accession>A0A9Y2I946</accession>
<name>A0A9Y2I946_9PSEU</name>
<evidence type="ECO:0000256" key="1">
    <source>
        <dbReference type="SAM" id="MobiDB-lite"/>
    </source>
</evidence>
<feature type="compositionally biased region" description="Low complexity" evidence="1">
    <location>
        <begin position="364"/>
        <end position="375"/>
    </location>
</feature>
<dbReference type="InterPro" id="IPR047137">
    <property type="entry name" value="ORF3"/>
</dbReference>
<reference evidence="3 4" key="1">
    <citation type="submission" date="2023-06" db="EMBL/GenBank/DDBJ databases">
        <authorList>
            <person name="Oyuntsetseg B."/>
            <person name="Kim S.B."/>
        </authorList>
    </citation>
    <scope>NUCLEOTIDE SEQUENCE [LARGE SCALE GENOMIC DNA]</scope>
    <source>
        <strain evidence="3 4">2-15</strain>
    </source>
</reference>
<dbReference type="AlphaFoldDB" id="A0A9Y2I946"/>
<dbReference type="Gene3D" id="3.30.530.20">
    <property type="match status" value="1"/>
</dbReference>
<gene>
    <name evidence="3" type="ORF">QRX50_29250</name>
</gene>
<dbReference type="KEGG" id="acab:QRX50_29250"/>
<dbReference type="Proteomes" id="UP001236014">
    <property type="component" value="Chromosome"/>
</dbReference>
<evidence type="ECO:0000313" key="4">
    <source>
        <dbReference type="Proteomes" id="UP001236014"/>
    </source>
</evidence>
<evidence type="ECO:0000259" key="2">
    <source>
        <dbReference type="Pfam" id="PF03364"/>
    </source>
</evidence>
<feature type="compositionally biased region" description="Low complexity" evidence="1">
    <location>
        <begin position="8"/>
        <end position="33"/>
    </location>
</feature>
<dbReference type="SUPFAM" id="SSF55961">
    <property type="entry name" value="Bet v1-like"/>
    <property type="match status" value="1"/>
</dbReference>
<dbReference type="EMBL" id="CP127294">
    <property type="protein sequence ID" value="WIX75584.1"/>
    <property type="molecule type" value="Genomic_DNA"/>
</dbReference>
<evidence type="ECO:0000313" key="3">
    <source>
        <dbReference type="EMBL" id="WIX75584.1"/>
    </source>
</evidence>
<organism evidence="3 4">
    <name type="scientific">Amycolatopsis carbonis</name>
    <dbReference type="NCBI Taxonomy" id="715471"/>
    <lineage>
        <taxon>Bacteria</taxon>
        <taxon>Bacillati</taxon>
        <taxon>Actinomycetota</taxon>
        <taxon>Actinomycetes</taxon>
        <taxon>Pseudonocardiales</taxon>
        <taxon>Pseudonocardiaceae</taxon>
        <taxon>Amycolatopsis</taxon>
    </lineage>
</organism>
<keyword evidence="4" id="KW-1185">Reference proteome</keyword>
<dbReference type="RefSeq" id="WP_285966349.1">
    <property type="nucleotide sequence ID" value="NZ_CP127294.1"/>
</dbReference>
<dbReference type="InterPro" id="IPR005031">
    <property type="entry name" value="COQ10_START"/>
</dbReference>
<feature type="domain" description="Coenzyme Q-binding protein COQ10 START" evidence="2">
    <location>
        <begin position="140"/>
        <end position="260"/>
    </location>
</feature>
<feature type="region of interest" description="Disordered" evidence="1">
    <location>
        <begin position="286"/>
        <end position="375"/>
    </location>
</feature>
<protein>
    <submittedName>
        <fullName evidence="3">SRPBCC family protein</fullName>
    </submittedName>
</protein>
<feature type="region of interest" description="Disordered" evidence="1">
    <location>
        <begin position="1"/>
        <end position="33"/>
    </location>
</feature>
<sequence length="375" mass="40618">MTKTLKNTTGKVTDTAGKATGKATGAVSKATGGDTSELTDALRGLGQAAMGRATSAVIKRITSTAGRLTDFADGGSGGLLEAATGGKPSVKGKAMMGAVKGGLSGIAEKAKNAFGGGGGGGGGGKGAKIKLTNIVEEIDIGAPINLVYDQWTRFTDFPAFMKKVNNVEQVSDEKTEWKAQVFWSHRTWEASILEQVPFERIVWRSKGAKGHVDGAVTFHELTPDLTKVVLVLAYHPQGLFERTGNIWRAQGRRARLELKHFRRHVMTEDLLNPDDIEGWHGEIHDGQVVEQEDEDTDRDESAPDQDEEAADTGSEQDEDVESEEEPEEESEEEPEEEEPEDSDETTEDTDEEPEEERPRRGRARAGAGRSRGSKR</sequence>
<dbReference type="PANTHER" id="PTHR33824:SF7">
    <property type="entry name" value="POLYKETIDE CYCLASE_DEHYDRASE AND LIPID TRANSPORT SUPERFAMILY PROTEIN"/>
    <property type="match status" value="1"/>
</dbReference>